<name>A0A9P7FKX3_9AGAR</name>
<reference evidence="1" key="1">
    <citation type="submission" date="2021-02" db="EMBL/GenBank/DDBJ databases">
        <authorList>
            <person name="Nieuwenhuis M."/>
            <person name="Van De Peppel L.J.J."/>
        </authorList>
    </citation>
    <scope>NUCLEOTIDE SEQUENCE</scope>
    <source>
        <strain evidence="1">D49</strain>
    </source>
</reference>
<organism evidence="1 2">
    <name type="scientific">Sphagnurus paluster</name>
    <dbReference type="NCBI Taxonomy" id="117069"/>
    <lineage>
        <taxon>Eukaryota</taxon>
        <taxon>Fungi</taxon>
        <taxon>Dikarya</taxon>
        <taxon>Basidiomycota</taxon>
        <taxon>Agaricomycotina</taxon>
        <taxon>Agaricomycetes</taxon>
        <taxon>Agaricomycetidae</taxon>
        <taxon>Agaricales</taxon>
        <taxon>Tricholomatineae</taxon>
        <taxon>Lyophyllaceae</taxon>
        <taxon>Sphagnurus</taxon>
    </lineage>
</organism>
<dbReference type="AlphaFoldDB" id="A0A9P7FKX3"/>
<gene>
    <name evidence="1" type="ORF">H0H81_008265</name>
</gene>
<proteinExistence type="predicted"/>
<dbReference type="Proteomes" id="UP000717328">
    <property type="component" value="Unassembled WGS sequence"/>
</dbReference>
<reference evidence="1" key="2">
    <citation type="submission" date="2021-10" db="EMBL/GenBank/DDBJ databases">
        <title>Phylogenomics reveals ancestral predisposition of the termite-cultivated fungus Termitomyces towards a domesticated lifestyle.</title>
        <authorList>
            <person name="Auxier B."/>
            <person name="Grum-Grzhimaylo A."/>
            <person name="Cardenas M.E."/>
            <person name="Lodge J.D."/>
            <person name="Laessoe T."/>
            <person name="Pedersen O."/>
            <person name="Smith M.E."/>
            <person name="Kuyper T.W."/>
            <person name="Franco-Molano E.A."/>
            <person name="Baroni T.J."/>
            <person name="Aanen D.K."/>
        </authorList>
    </citation>
    <scope>NUCLEOTIDE SEQUENCE</scope>
    <source>
        <strain evidence="1">D49</strain>
    </source>
</reference>
<evidence type="ECO:0000313" key="1">
    <source>
        <dbReference type="EMBL" id="KAG5633384.1"/>
    </source>
</evidence>
<feature type="non-terminal residue" evidence="1">
    <location>
        <position position="159"/>
    </location>
</feature>
<evidence type="ECO:0008006" key="3">
    <source>
        <dbReference type="Google" id="ProtNLM"/>
    </source>
</evidence>
<evidence type="ECO:0000313" key="2">
    <source>
        <dbReference type="Proteomes" id="UP000717328"/>
    </source>
</evidence>
<keyword evidence="2" id="KW-1185">Reference proteome</keyword>
<comment type="caution">
    <text evidence="1">The sequence shown here is derived from an EMBL/GenBank/DDBJ whole genome shotgun (WGS) entry which is preliminary data.</text>
</comment>
<dbReference type="OrthoDB" id="3260975at2759"/>
<protein>
    <recommendedName>
        <fullName evidence="3">Retrotransposon gag domain-containing protein</fullName>
    </recommendedName>
</protein>
<sequence>MSDTDQIAPFYGEDDDSKESARDFLNKLERMYMRSTFTEPDKIRYFELSLKDGGPASQWFQDLAATEKATWSALANAFKIRWPAKTAASKTQAEKLAELRETKITEEELGKKVKVGGIEVYTHVAWADKIERLAKALSDNSNLLVQSMRDNMAPSLKAL</sequence>
<accession>A0A9P7FKX3</accession>
<dbReference type="EMBL" id="JABCKI010007982">
    <property type="protein sequence ID" value="KAG5633384.1"/>
    <property type="molecule type" value="Genomic_DNA"/>
</dbReference>